<gene>
    <name evidence="1" type="ORF">FHS44_007582</name>
</gene>
<keyword evidence="2" id="KW-1185">Reference proteome</keyword>
<sequence length="77" mass="8570">MFFALGALSAVNPPDMISGFADSLSDLLFQTPHQGLRGQEAVQLRSRRAGTTLVFRWSDHHKIALPVFPSGFTERNR</sequence>
<evidence type="ECO:0000313" key="2">
    <source>
        <dbReference type="Proteomes" id="UP000552644"/>
    </source>
</evidence>
<dbReference type="AlphaFoldDB" id="A0A7W7QVA5"/>
<accession>A0A7W7QVA5</accession>
<dbReference type="Proteomes" id="UP000552644">
    <property type="component" value="Unassembled WGS sequence"/>
</dbReference>
<organism evidence="1 2">
    <name type="scientific">Streptosporangium saharense</name>
    <dbReference type="NCBI Taxonomy" id="1706840"/>
    <lineage>
        <taxon>Bacteria</taxon>
        <taxon>Bacillati</taxon>
        <taxon>Actinomycetota</taxon>
        <taxon>Actinomycetes</taxon>
        <taxon>Streptosporangiales</taxon>
        <taxon>Streptosporangiaceae</taxon>
        <taxon>Streptosporangium</taxon>
    </lineage>
</organism>
<evidence type="ECO:0000313" key="1">
    <source>
        <dbReference type="EMBL" id="MBB4920433.1"/>
    </source>
</evidence>
<protein>
    <submittedName>
        <fullName evidence="1">Uncharacterized protein</fullName>
    </submittedName>
</protein>
<comment type="caution">
    <text evidence="1">The sequence shown here is derived from an EMBL/GenBank/DDBJ whole genome shotgun (WGS) entry which is preliminary data.</text>
</comment>
<reference evidence="1 2" key="1">
    <citation type="submission" date="2020-08" db="EMBL/GenBank/DDBJ databases">
        <title>Genomic Encyclopedia of Type Strains, Phase III (KMG-III): the genomes of soil and plant-associated and newly described type strains.</title>
        <authorList>
            <person name="Whitman W."/>
        </authorList>
    </citation>
    <scope>NUCLEOTIDE SEQUENCE [LARGE SCALE GENOMIC DNA]</scope>
    <source>
        <strain evidence="1 2">CECT 8840</strain>
    </source>
</reference>
<name>A0A7W7QVA5_9ACTN</name>
<dbReference type="RefSeq" id="WP_184724579.1">
    <property type="nucleotide sequence ID" value="NZ_JACHJP010000013.1"/>
</dbReference>
<dbReference type="EMBL" id="JACHJP010000013">
    <property type="protein sequence ID" value="MBB4920433.1"/>
    <property type="molecule type" value="Genomic_DNA"/>
</dbReference>
<proteinExistence type="predicted"/>